<feature type="active site" description="Nucleophile" evidence="9">
    <location>
        <position position="29"/>
    </location>
</feature>
<dbReference type="PROSITE" id="PS01140">
    <property type="entry name" value="GLYCOSYL_HYDROL_F45"/>
    <property type="match status" value="1"/>
</dbReference>
<organism evidence="12 13">
    <name type="scientific">Cryphonectria parasitica (strain ATCC 38755 / EP155)</name>
    <dbReference type="NCBI Taxonomy" id="660469"/>
    <lineage>
        <taxon>Eukaryota</taxon>
        <taxon>Fungi</taxon>
        <taxon>Dikarya</taxon>
        <taxon>Ascomycota</taxon>
        <taxon>Pezizomycotina</taxon>
        <taxon>Sordariomycetes</taxon>
        <taxon>Sordariomycetidae</taxon>
        <taxon>Diaporthales</taxon>
        <taxon>Cryphonectriaceae</taxon>
        <taxon>Cryphonectria-Endothia species complex</taxon>
        <taxon>Cryphonectria</taxon>
    </lineage>
</organism>
<dbReference type="GO" id="GO:0030245">
    <property type="term" value="P:cellulose catabolic process"/>
    <property type="evidence" value="ECO:0007669"/>
    <property type="project" value="UniProtKB-KW"/>
</dbReference>
<feature type="domain" description="Expansin-like EG45" evidence="11">
    <location>
        <begin position="32"/>
        <end position="177"/>
    </location>
</feature>
<comment type="similarity">
    <text evidence="2">Belongs to the glycosyl hydrolase 45 (cellulase K) family.</text>
</comment>
<dbReference type="EC" id="3.2.1.4" evidence="3 9"/>
<dbReference type="EMBL" id="MU032344">
    <property type="protein sequence ID" value="KAF3771436.1"/>
    <property type="molecule type" value="Genomic_DNA"/>
</dbReference>
<keyword evidence="5" id="KW-0136">Cellulose degradation</keyword>
<keyword evidence="8" id="KW-0624">Polysaccharide degradation</keyword>
<evidence type="ECO:0000256" key="9">
    <source>
        <dbReference type="PROSITE-ProRule" id="PRU10069"/>
    </source>
</evidence>
<keyword evidence="10" id="KW-0732">Signal</keyword>
<evidence type="ECO:0000256" key="1">
    <source>
        <dbReference type="ARBA" id="ARBA00000966"/>
    </source>
</evidence>
<keyword evidence="7" id="KW-0326">Glycosidase</keyword>
<dbReference type="Gene3D" id="2.40.40.10">
    <property type="entry name" value="RlpA-like domain"/>
    <property type="match status" value="1"/>
</dbReference>
<dbReference type="GO" id="GO:0008810">
    <property type="term" value="F:cellulase activity"/>
    <property type="evidence" value="ECO:0007669"/>
    <property type="project" value="UniProtKB-EC"/>
</dbReference>
<reference evidence="12" key="1">
    <citation type="journal article" date="2020" name="Phytopathology">
        <title>Genome sequence of the chestnut blight fungus Cryphonectria parasitica EP155: A fundamental resource for an archetypical invasive plant pathogen.</title>
        <authorList>
            <person name="Crouch J.A."/>
            <person name="Dawe A."/>
            <person name="Aerts A."/>
            <person name="Barry K."/>
            <person name="Churchill A.C.L."/>
            <person name="Grimwood J."/>
            <person name="Hillman B."/>
            <person name="Milgroom M.G."/>
            <person name="Pangilinan J."/>
            <person name="Smith M."/>
            <person name="Salamov A."/>
            <person name="Schmutz J."/>
            <person name="Yadav J."/>
            <person name="Grigoriev I.V."/>
            <person name="Nuss D."/>
        </authorList>
    </citation>
    <scope>NUCLEOTIDE SEQUENCE</scope>
    <source>
        <strain evidence="12">EP155</strain>
    </source>
</reference>
<evidence type="ECO:0000256" key="7">
    <source>
        <dbReference type="ARBA" id="ARBA00023295"/>
    </source>
</evidence>
<keyword evidence="6" id="KW-0119">Carbohydrate metabolism</keyword>
<evidence type="ECO:0000256" key="10">
    <source>
        <dbReference type="SAM" id="SignalP"/>
    </source>
</evidence>
<keyword evidence="13" id="KW-1185">Reference proteome</keyword>
<protein>
    <recommendedName>
        <fullName evidence="3 9">Cellulase</fullName>
        <ecNumber evidence="3 9">3.2.1.4</ecNumber>
    </recommendedName>
</protein>
<comment type="caution">
    <text evidence="12">The sequence shown here is derived from an EMBL/GenBank/DDBJ whole genome shotgun (WGS) entry which is preliminary data.</text>
</comment>
<accession>A0A9P4YDM1</accession>
<dbReference type="RefSeq" id="XP_040782397.1">
    <property type="nucleotide sequence ID" value="XM_040922467.1"/>
</dbReference>
<evidence type="ECO:0000256" key="2">
    <source>
        <dbReference type="ARBA" id="ARBA00007793"/>
    </source>
</evidence>
<dbReference type="InterPro" id="IPR000334">
    <property type="entry name" value="Glyco_hydro_45"/>
</dbReference>
<dbReference type="Pfam" id="PF22514">
    <property type="entry name" value="EXPB1_D1"/>
    <property type="match status" value="1"/>
</dbReference>
<gene>
    <name evidence="12" type="ORF">M406DRAFT_349413</name>
</gene>
<comment type="catalytic activity">
    <reaction evidence="1 9">
        <text>Endohydrolysis of (1-&gt;4)-beta-D-glucosidic linkages in cellulose, lichenin and cereal beta-D-glucans.</text>
        <dbReference type="EC" id="3.2.1.4"/>
    </reaction>
</comment>
<dbReference type="SUPFAM" id="SSF50685">
    <property type="entry name" value="Barwin-like endoglucanases"/>
    <property type="match status" value="1"/>
</dbReference>
<dbReference type="PROSITE" id="PS50842">
    <property type="entry name" value="EXPANSIN_EG45"/>
    <property type="match status" value="1"/>
</dbReference>
<evidence type="ECO:0000256" key="5">
    <source>
        <dbReference type="ARBA" id="ARBA00023001"/>
    </source>
</evidence>
<feature type="signal peptide" evidence="10">
    <location>
        <begin position="1"/>
        <end position="17"/>
    </location>
</feature>
<dbReference type="OrthoDB" id="6038816at2759"/>
<dbReference type="Proteomes" id="UP000803844">
    <property type="component" value="Unassembled WGS sequence"/>
</dbReference>
<evidence type="ECO:0000259" key="11">
    <source>
        <dbReference type="PROSITE" id="PS50842"/>
    </source>
</evidence>
<evidence type="ECO:0000256" key="4">
    <source>
        <dbReference type="ARBA" id="ARBA00022801"/>
    </source>
</evidence>
<evidence type="ECO:0000313" key="12">
    <source>
        <dbReference type="EMBL" id="KAF3771436.1"/>
    </source>
</evidence>
<evidence type="ECO:0000256" key="3">
    <source>
        <dbReference type="ARBA" id="ARBA00012601"/>
    </source>
</evidence>
<sequence length="177" mass="17718">MKTSAIITLGGAAAAAALSGSATTTRYYDGQEGACGCGTTSGLFSWQAGISSGVYTAAGSQALFDTSDATWCGAGCGVCYELTSTGEAPSGQGTGGATGESIVVMVTNLCPNSGNAEWCPVVGGTNEFGYEYHFDIMASSSALGEILGDNPIVTFESVTCPSAATADWEQCVCYADA</sequence>
<feature type="chain" id="PRO_5040336897" description="Cellulase" evidence="10">
    <location>
        <begin position="18"/>
        <end position="177"/>
    </location>
</feature>
<evidence type="ECO:0000256" key="6">
    <source>
        <dbReference type="ARBA" id="ARBA00023277"/>
    </source>
</evidence>
<evidence type="ECO:0000313" key="13">
    <source>
        <dbReference type="Proteomes" id="UP000803844"/>
    </source>
</evidence>
<evidence type="ECO:0000256" key="8">
    <source>
        <dbReference type="ARBA" id="ARBA00023326"/>
    </source>
</evidence>
<proteinExistence type="inferred from homology"/>
<name>A0A9P4YDM1_CRYP1</name>
<dbReference type="InterPro" id="IPR007112">
    <property type="entry name" value="Expansin/allergen_DPBB_dom"/>
</dbReference>
<dbReference type="CDD" id="cd22278">
    <property type="entry name" value="DPBB_GH45_endoglucanase"/>
    <property type="match status" value="1"/>
</dbReference>
<dbReference type="AlphaFoldDB" id="A0A9P4YDM1"/>
<dbReference type="InterPro" id="IPR036908">
    <property type="entry name" value="RlpA-like_sf"/>
</dbReference>
<dbReference type="GeneID" id="63839596"/>
<keyword evidence="4 12" id="KW-0378">Hydrolase</keyword>